<evidence type="ECO:0000256" key="7">
    <source>
        <dbReference type="ARBA" id="ARBA00023242"/>
    </source>
</evidence>
<comment type="function">
    <text evidence="9">S-adenosyl-L-methionine-dependent methyltransferase that specifically methylates the N(1) position of adenine in helix 25.1 in 25S rRNA. Required both for ribosomal 40S and 60S subunits biogenesis. Required for efficient pre-rRNA cleavage at site A2.</text>
</comment>
<dbReference type="GO" id="GO:0016433">
    <property type="term" value="F:rRNA (adenine) methyltransferase activity"/>
    <property type="evidence" value="ECO:0007669"/>
    <property type="project" value="TreeGrafter"/>
</dbReference>
<keyword evidence="7 9" id="KW-0539">Nucleus</keyword>
<feature type="compositionally biased region" description="Basic residues" evidence="10">
    <location>
        <begin position="230"/>
        <end position="239"/>
    </location>
</feature>
<sequence>MPSKDKSAAAAEIDAIQAQLERNQSALADSILAKLGAAVAASPASAATPAKSKSTPQSGGASSKKQNPREKTAAALPRNSTLGLGAVPGAASAGGAGKALSQSKALSESDIRLKGRLVSKRKRGNEDVDAGDVSGSHPQKQTGDRDEDDDEDEAGRSRVVSQSSAKANASTPANDIFAKAAKKHKKAAQAVAAAAKPATAGPATASAPADGNGNADASGDADEMQGLTKAQRKKLRKKAKQEADSETGTGTGSKTDEPAQSSSSAVAAAPIASPSVPPTSTPTSTTTTVALTPLQKAMSQKLSGARFRTINETLYTHSSHAALELMQREPSTLSEYHSGFREQVKGWPKNPVDVLARRIVKHGAAGTAGGAGGLVVADLGAGEGPLASALTTLLPTAKVLSFDLLTSEDGRVVGADCARFPFGVPLPGDPLASGVVASVRRAVEEKMRAKAKAKAAGTGKGGESSAENGAGGVQGPNPQAVVDVVVFCLSLMPTNWVDMILEARRILRDGGEIYIAEVASRFNTLETFVSILERTGFKLLDKDDSNTHFTLLHLRMMKDAAVWSQWKAEKGQQGWEEALVTAEADQVAYRSALVQEGSTILKPCLYKRR</sequence>
<dbReference type="InterPro" id="IPR007823">
    <property type="entry name" value="RRP8"/>
</dbReference>
<comment type="caution">
    <text evidence="12">The sequence shown here is derived from an EMBL/GenBank/DDBJ whole genome shotgun (WGS) entry which is preliminary data.</text>
</comment>
<evidence type="ECO:0000256" key="5">
    <source>
        <dbReference type="ARBA" id="ARBA00022679"/>
    </source>
</evidence>
<feature type="compositionally biased region" description="Basic residues" evidence="10">
    <location>
        <begin position="114"/>
        <end position="123"/>
    </location>
</feature>
<feature type="compositionally biased region" description="Polar residues" evidence="10">
    <location>
        <begin position="159"/>
        <end position="173"/>
    </location>
</feature>
<dbReference type="Proteomes" id="UP000836402">
    <property type="component" value="Unassembled WGS sequence"/>
</dbReference>
<dbReference type="EMBL" id="LWDD02000008">
    <property type="protein sequence ID" value="KAE8265584.1"/>
    <property type="molecule type" value="Genomic_DNA"/>
</dbReference>
<dbReference type="EC" id="2.1.1.-" evidence="9"/>
<dbReference type="Gene3D" id="1.10.10.2150">
    <property type="entry name" value="Ribosomal RNA-processing protein 8, N-terminal domain"/>
    <property type="match status" value="1"/>
</dbReference>
<dbReference type="PANTHER" id="PTHR12787">
    <property type="entry name" value="RIBOSOMAL RNA-PROCESSING PROTEIN 8"/>
    <property type="match status" value="1"/>
</dbReference>
<dbReference type="InterPro" id="IPR042036">
    <property type="entry name" value="RRP8_N"/>
</dbReference>
<evidence type="ECO:0000256" key="10">
    <source>
        <dbReference type="SAM" id="MobiDB-lite"/>
    </source>
</evidence>
<feature type="compositionally biased region" description="Low complexity" evidence="10">
    <location>
        <begin position="188"/>
        <end position="209"/>
    </location>
</feature>
<reference evidence="12" key="1">
    <citation type="submission" date="2016-04" db="EMBL/GenBank/DDBJ databases">
        <authorList>
            <person name="Nguyen H.D."/>
            <person name="Kesanakurti P."/>
            <person name="Cullis J."/>
            <person name="Levesque C.A."/>
            <person name="Hambleton S."/>
        </authorList>
    </citation>
    <scope>NUCLEOTIDE SEQUENCE</scope>
    <source>
        <strain evidence="12">DAOMC 238032</strain>
    </source>
</reference>
<name>A0A177VH51_9BASI</name>
<dbReference type="SUPFAM" id="SSF53335">
    <property type="entry name" value="S-adenosyl-L-methionine-dependent methyltransferases"/>
    <property type="match status" value="1"/>
</dbReference>
<feature type="compositionally biased region" description="Low complexity" evidence="10">
    <location>
        <begin position="42"/>
        <end position="56"/>
    </location>
</feature>
<dbReference type="InterPro" id="IPR029063">
    <property type="entry name" value="SAM-dependent_MTases_sf"/>
</dbReference>
<dbReference type="Gene3D" id="3.40.50.150">
    <property type="entry name" value="Vaccinia Virus protein VP39"/>
    <property type="match status" value="1"/>
</dbReference>
<evidence type="ECO:0000256" key="2">
    <source>
        <dbReference type="ARBA" id="ARBA00006301"/>
    </source>
</evidence>
<evidence type="ECO:0000256" key="9">
    <source>
        <dbReference type="RuleBase" id="RU365074"/>
    </source>
</evidence>
<evidence type="ECO:0000313" key="11">
    <source>
        <dbReference type="EMBL" id="CAD6906854.1"/>
    </source>
</evidence>
<dbReference type="GO" id="GO:0042273">
    <property type="term" value="P:ribosomal large subunit biogenesis"/>
    <property type="evidence" value="ECO:0007669"/>
    <property type="project" value="TreeGrafter"/>
</dbReference>
<accession>A0A177VH51</accession>
<organism evidence="12 13">
    <name type="scientific">Tilletia caries</name>
    <name type="common">wheat bunt fungus</name>
    <dbReference type="NCBI Taxonomy" id="13290"/>
    <lineage>
        <taxon>Eukaryota</taxon>
        <taxon>Fungi</taxon>
        <taxon>Dikarya</taxon>
        <taxon>Basidiomycota</taxon>
        <taxon>Ustilaginomycotina</taxon>
        <taxon>Exobasidiomycetes</taxon>
        <taxon>Tilletiales</taxon>
        <taxon>Tilletiaceae</taxon>
        <taxon>Tilletia</taxon>
    </lineage>
</organism>
<dbReference type="Proteomes" id="UP000077671">
    <property type="component" value="Unassembled WGS sequence"/>
</dbReference>
<keyword evidence="4 9" id="KW-0489">Methyltransferase</keyword>
<protein>
    <recommendedName>
        <fullName evidence="8 9">Ribosomal RNA-processing protein 8</fullName>
        <ecNumber evidence="9">2.1.1.-</ecNumber>
    </recommendedName>
</protein>
<evidence type="ECO:0000256" key="8">
    <source>
        <dbReference type="ARBA" id="ARBA00076672"/>
    </source>
</evidence>
<evidence type="ECO:0000256" key="6">
    <source>
        <dbReference type="ARBA" id="ARBA00022691"/>
    </source>
</evidence>
<evidence type="ECO:0000256" key="3">
    <source>
        <dbReference type="ARBA" id="ARBA00022552"/>
    </source>
</evidence>
<keyword evidence="6 9" id="KW-0949">S-adenosyl-L-methionine</keyword>
<dbReference type="Pfam" id="PF05148">
    <property type="entry name" value="Methyltransf_8"/>
    <property type="match status" value="2"/>
</dbReference>
<dbReference type="AlphaFoldDB" id="A0A177VH51"/>
<feature type="region of interest" description="Disordered" evidence="10">
    <location>
        <begin position="453"/>
        <end position="474"/>
    </location>
</feature>
<gene>
    <name evidence="12" type="ORF">A4X03_0g163</name>
    <name evidence="11" type="ORF">JKIAZH3_G2672</name>
</gene>
<keyword evidence="5 9" id="KW-0808">Transferase</keyword>
<keyword evidence="3 9" id="KW-0698">rRNA processing</keyword>
<evidence type="ECO:0000256" key="4">
    <source>
        <dbReference type="ARBA" id="ARBA00022603"/>
    </source>
</evidence>
<evidence type="ECO:0000256" key="1">
    <source>
        <dbReference type="ARBA" id="ARBA00004604"/>
    </source>
</evidence>
<evidence type="ECO:0000313" key="12">
    <source>
        <dbReference type="EMBL" id="KAE8265584.1"/>
    </source>
</evidence>
<reference evidence="12" key="2">
    <citation type="journal article" date="2019" name="IMA Fungus">
        <title>Genome sequencing and comparison of five Tilletia species to identify candidate genes for the detection of regulated species infecting wheat.</title>
        <authorList>
            <person name="Nguyen H.D.T."/>
            <person name="Sultana T."/>
            <person name="Kesanakurti P."/>
            <person name="Hambleton S."/>
        </authorList>
    </citation>
    <scope>NUCLEOTIDE SEQUENCE</scope>
    <source>
        <strain evidence="12">DAOMC 238032</strain>
    </source>
</reference>
<feature type="compositionally biased region" description="Low complexity" evidence="10">
    <location>
        <begin position="258"/>
        <end position="274"/>
    </location>
</feature>
<evidence type="ECO:0000313" key="13">
    <source>
        <dbReference type="Proteomes" id="UP000077671"/>
    </source>
</evidence>
<dbReference type="GO" id="GO:0005730">
    <property type="term" value="C:nucleolus"/>
    <property type="evidence" value="ECO:0007669"/>
    <property type="project" value="UniProtKB-SubCell"/>
</dbReference>
<proteinExistence type="inferred from homology"/>
<feature type="region of interest" description="Disordered" evidence="10">
    <location>
        <begin position="42"/>
        <end position="286"/>
    </location>
</feature>
<comment type="subcellular location">
    <subcellularLocation>
        <location evidence="1 9">Nucleus</location>
        <location evidence="1 9">Nucleolus</location>
    </subcellularLocation>
</comment>
<dbReference type="PANTHER" id="PTHR12787:SF0">
    <property type="entry name" value="RIBOSOMAL RNA-PROCESSING PROTEIN 8"/>
    <property type="match status" value="1"/>
</dbReference>
<evidence type="ECO:0000313" key="14">
    <source>
        <dbReference type="Proteomes" id="UP000836402"/>
    </source>
</evidence>
<dbReference type="FunFam" id="1.10.10.2150:FF:000001">
    <property type="entry name" value="Ribosomal RNA-processing protein 8"/>
    <property type="match status" value="1"/>
</dbReference>
<comment type="similarity">
    <text evidence="2 9">Belongs to the methyltransferase superfamily. RRP8 family.</text>
</comment>
<feature type="compositionally biased region" description="Low complexity" evidence="10">
    <location>
        <begin position="82"/>
        <end position="91"/>
    </location>
</feature>
<dbReference type="EMBL" id="CAJHJG010000877">
    <property type="protein sequence ID" value="CAD6906854.1"/>
    <property type="molecule type" value="Genomic_DNA"/>
</dbReference>
<reference evidence="11" key="3">
    <citation type="submission" date="2020-10" db="EMBL/GenBank/DDBJ databases">
        <authorList>
            <person name="Sedaghatjoo S."/>
        </authorList>
    </citation>
    <scope>NUCLEOTIDE SEQUENCE</scope>
    <source>
        <strain evidence="11">AZH3</strain>
    </source>
</reference>
<keyword evidence="14" id="KW-1185">Reference proteome</keyword>